<keyword evidence="6 7" id="KW-0472">Membrane</keyword>
<dbReference type="InterPro" id="IPR000515">
    <property type="entry name" value="MetI-like"/>
</dbReference>
<sequence length="292" mass="33431">MKNKTMWMFIGPSVFLMLLFIAAPLASVLWQSFHVTQPIYVQEEVETCTAGLLGSTCTTELKTRPILDEDRKILTKTTFVGLQSYRNVLEPTKLKEAIENRSWREFNNIRFWAALRFTLVFTILTLPLVLGAGMLIALAVNNTLHRIKGYVIFLSLLPFIVTPVIGALSIRWLFIGDGILTAGLEWWLDRDIAMFGQAWTIELMMYIYRIWHVSPFAFVVFYAGLQTVSKDVLEAAIIDGATRWQRFRYVIVPHLMPLVVFVTLIHLMDAYRVFEEIVGFSASGHVVSLQYL</sequence>
<keyword evidence="4 7" id="KW-0812">Transmembrane</keyword>
<protein>
    <recommendedName>
        <fullName evidence="8">ABC transmembrane type-1 domain-containing protein</fullName>
    </recommendedName>
</protein>
<keyword evidence="3" id="KW-1003">Cell membrane</keyword>
<dbReference type="EMBL" id="UINC01017961">
    <property type="protein sequence ID" value="SVA75009.1"/>
    <property type="molecule type" value="Genomic_DNA"/>
</dbReference>
<comment type="subcellular location">
    <subcellularLocation>
        <location evidence="1">Cell membrane</location>
        <topology evidence="1">Multi-pass membrane protein</topology>
    </subcellularLocation>
</comment>
<evidence type="ECO:0000256" key="3">
    <source>
        <dbReference type="ARBA" id="ARBA00022475"/>
    </source>
</evidence>
<feature type="transmembrane region" description="Helical" evidence="7">
    <location>
        <begin position="111"/>
        <end position="138"/>
    </location>
</feature>
<feature type="transmembrane region" description="Helical" evidence="7">
    <location>
        <begin position="150"/>
        <end position="174"/>
    </location>
</feature>
<proteinExistence type="predicted"/>
<dbReference type="CDD" id="cd06261">
    <property type="entry name" value="TM_PBP2"/>
    <property type="match status" value="1"/>
</dbReference>
<accession>A0A381YD53</accession>
<evidence type="ECO:0000256" key="7">
    <source>
        <dbReference type="SAM" id="Phobius"/>
    </source>
</evidence>
<evidence type="ECO:0000256" key="2">
    <source>
        <dbReference type="ARBA" id="ARBA00022448"/>
    </source>
</evidence>
<feature type="transmembrane region" description="Helical" evidence="7">
    <location>
        <begin position="206"/>
        <end position="225"/>
    </location>
</feature>
<keyword evidence="2" id="KW-0813">Transport</keyword>
<dbReference type="SUPFAM" id="SSF161098">
    <property type="entry name" value="MetI-like"/>
    <property type="match status" value="1"/>
</dbReference>
<keyword evidence="5 7" id="KW-1133">Transmembrane helix</keyword>
<dbReference type="GO" id="GO:0005886">
    <property type="term" value="C:plasma membrane"/>
    <property type="evidence" value="ECO:0007669"/>
    <property type="project" value="UniProtKB-SubCell"/>
</dbReference>
<feature type="non-terminal residue" evidence="9">
    <location>
        <position position="292"/>
    </location>
</feature>
<dbReference type="AlphaFoldDB" id="A0A381YD53"/>
<organism evidence="9">
    <name type="scientific">marine metagenome</name>
    <dbReference type="NCBI Taxonomy" id="408172"/>
    <lineage>
        <taxon>unclassified sequences</taxon>
        <taxon>metagenomes</taxon>
        <taxon>ecological metagenomes</taxon>
    </lineage>
</organism>
<dbReference type="Pfam" id="PF00528">
    <property type="entry name" value="BPD_transp_1"/>
    <property type="match status" value="1"/>
</dbReference>
<name>A0A381YD53_9ZZZZ</name>
<feature type="transmembrane region" description="Helical" evidence="7">
    <location>
        <begin position="246"/>
        <end position="268"/>
    </location>
</feature>
<evidence type="ECO:0000256" key="5">
    <source>
        <dbReference type="ARBA" id="ARBA00022989"/>
    </source>
</evidence>
<evidence type="ECO:0000256" key="6">
    <source>
        <dbReference type="ARBA" id="ARBA00023136"/>
    </source>
</evidence>
<evidence type="ECO:0000313" key="9">
    <source>
        <dbReference type="EMBL" id="SVA75009.1"/>
    </source>
</evidence>
<dbReference type="InterPro" id="IPR035906">
    <property type="entry name" value="MetI-like_sf"/>
</dbReference>
<dbReference type="Gene3D" id="1.10.3720.10">
    <property type="entry name" value="MetI-like"/>
    <property type="match status" value="1"/>
</dbReference>
<gene>
    <name evidence="9" type="ORF">METZ01_LOCUS127863</name>
</gene>
<evidence type="ECO:0000256" key="4">
    <source>
        <dbReference type="ARBA" id="ARBA00022692"/>
    </source>
</evidence>
<feature type="transmembrane region" description="Helical" evidence="7">
    <location>
        <begin position="7"/>
        <end position="30"/>
    </location>
</feature>
<evidence type="ECO:0000259" key="8">
    <source>
        <dbReference type="PROSITE" id="PS50928"/>
    </source>
</evidence>
<dbReference type="PANTHER" id="PTHR43005:SF1">
    <property type="entry name" value="SPERMIDINE_PUTRESCINE TRANSPORT SYSTEM PERMEASE PROTEIN"/>
    <property type="match status" value="1"/>
</dbReference>
<dbReference type="PANTHER" id="PTHR43005">
    <property type="entry name" value="BLR7065 PROTEIN"/>
    <property type="match status" value="1"/>
</dbReference>
<dbReference type="GO" id="GO:0055085">
    <property type="term" value="P:transmembrane transport"/>
    <property type="evidence" value="ECO:0007669"/>
    <property type="project" value="InterPro"/>
</dbReference>
<reference evidence="9" key="1">
    <citation type="submission" date="2018-05" db="EMBL/GenBank/DDBJ databases">
        <authorList>
            <person name="Lanie J.A."/>
            <person name="Ng W.-L."/>
            <person name="Kazmierczak K.M."/>
            <person name="Andrzejewski T.M."/>
            <person name="Davidsen T.M."/>
            <person name="Wayne K.J."/>
            <person name="Tettelin H."/>
            <person name="Glass J.I."/>
            <person name="Rusch D."/>
            <person name="Podicherti R."/>
            <person name="Tsui H.-C.T."/>
            <person name="Winkler M.E."/>
        </authorList>
    </citation>
    <scope>NUCLEOTIDE SEQUENCE</scope>
</reference>
<feature type="domain" description="ABC transmembrane type-1" evidence="8">
    <location>
        <begin position="115"/>
        <end position="292"/>
    </location>
</feature>
<dbReference type="PROSITE" id="PS50928">
    <property type="entry name" value="ABC_TM1"/>
    <property type="match status" value="1"/>
</dbReference>
<evidence type="ECO:0000256" key="1">
    <source>
        <dbReference type="ARBA" id="ARBA00004651"/>
    </source>
</evidence>